<dbReference type="Gene3D" id="3.40.50.11350">
    <property type="match status" value="1"/>
</dbReference>
<accession>A0ABS3T0C2</accession>
<dbReference type="PANTHER" id="PTHR11927:SF9">
    <property type="entry name" value="L-FUCOSYLTRANSFERASE"/>
    <property type="match status" value="1"/>
</dbReference>
<keyword evidence="1" id="KW-0328">Glycosyltransferase</keyword>
<proteinExistence type="predicted"/>
<dbReference type="EMBL" id="JAGEVF010000003">
    <property type="protein sequence ID" value="MBO3116192.1"/>
    <property type="molecule type" value="Genomic_DNA"/>
</dbReference>
<dbReference type="PANTHER" id="PTHR11927">
    <property type="entry name" value="GALACTOSIDE 2-L-FUCOSYLTRANSFERASE"/>
    <property type="match status" value="1"/>
</dbReference>
<reference evidence="3 4" key="1">
    <citation type="submission" date="2021-03" db="EMBL/GenBank/DDBJ databases">
        <title>Winogradskyella sp. nov., isolated from costal sediment.</title>
        <authorList>
            <person name="Gao C."/>
        </authorList>
    </citation>
    <scope>NUCLEOTIDE SEQUENCE [LARGE SCALE GENOMIC DNA]</scope>
    <source>
        <strain evidence="3 4">DF17</strain>
    </source>
</reference>
<evidence type="ECO:0000256" key="2">
    <source>
        <dbReference type="ARBA" id="ARBA00022679"/>
    </source>
</evidence>
<sequence>MIVVRLRGGLGNQLFQYAMGRRIALQYNTGLKLDLTSLLKKSNSPSVTNREYQLHIFNIEEAFLIHPKIISFLNKYKLNFVVQLIKFVRSLGCVKVKEKSFTVDHNLITTPKKDAIYSGYWQSETYFNDIESQLRKDLEFKEVLSPEAQLLQNKIKDVTAVCVHVRRGDYVGNGYFQTMDNNYFKAGADYLTSHNENLHFFIFSDEPEWCKTNIDLGTNFTVVDYNTNGIRYKEDLELMASCDHFILSPSSFSWWACWLSTHERKMVVAPKKWFPDDTVDTSDLIGESWKRI</sequence>
<dbReference type="RefSeq" id="WP_208153086.1">
    <property type="nucleotide sequence ID" value="NZ_JAGEVF010000003.1"/>
</dbReference>
<keyword evidence="4" id="KW-1185">Reference proteome</keyword>
<name>A0ABS3T0C2_9FLAO</name>
<evidence type="ECO:0000313" key="4">
    <source>
        <dbReference type="Proteomes" id="UP000676776"/>
    </source>
</evidence>
<evidence type="ECO:0000256" key="1">
    <source>
        <dbReference type="ARBA" id="ARBA00022676"/>
    </source>
</evidence>
<evidence type="ECO:0000313" key="3">
    <source>
        <dbReference type="EMBL" id="MBO3116192.1"/>
    </source>
</evidence>
<dbReference type="CDD" id="cd11301">
    <property type="entry name" value="Fut1_Fut2_like"/>
    <property type="match status" value="1"/>
</dbReference>
<keyword evidence="2" id="KW-0808">Transferase</keyword>
<protein>
    <submittedName>
        <fullName evidence="3">Alpha-1,2-fucosyltransferase</fullName>
    </submittedName>
</protein>
<organism evidence="3 4">
    <name type="scientific">Winogradskyella pelagia</name>
    <dbReference type="NCBI Taxonomy" id="2819984"/>
    <lineage>
        <taxon>Bacteria</taxon>
        <taxon>Pseudomonadati</taxon>
        <taxon>Bacteroidota</taxon>
        <taxon>Flavobacteriia</taxon>
        <taxon>Flavobacteriales</taxon>
        <taxon>Flavobacteriaceae</taxon>
        <taxon>Winogradskyella</taxon>
    </lineage>
</organism>
<comment type="caution">
    <text evidence="3">The sequence shown here is derived from an EMBL/GenBank/DDBJ whole genome shotgun (WGS) entry which is preliminary data.</text>
</comment>
<dbReference type="Pfam" id="PF01531">
    <property type="entry name" value="Glyco_transf_11"/>
    <property type="match status" value="1"/>
</dbReference>
<dbReference type="Proteomes" id="UP000676776">
    <property type="component" value="Unassembled WGS sequence"/>
</dbReference>
<gene>
    <name evidence="3" type="ORF">J4050_05500</name>
</gene>
<dbReference type="InterPro" id="IPR002516">
    <property type="entry name" value="Glyco_trans_11"/>
</dbReference>